<feature type="region of interest" description="Disordered" evidence="1">
    <location>
        <begin position="146"/>
        <end position="172"/>
    </location>
</feature>
<evidence type="ECO:0000256" key="1">
    <source>
        <dbReference type="SAM" id="MobiDB-lite"/>
    </source>
</evidence>
<feature type="signal peptide" evidence="2">
    <location>
        <begin position="1"/>
        <end position="23"/>
    </location>
</feature>
<dbReference type="Gene3D" id="2.60.120.10">
    <property type="entry name" value="Jelly Rolls"/>
    <property type="match status" value="1"/>
</dbReference>
<dbReference type="PANTHER" id="PTHR43698">
    <property type="entry name" value="RIBD C-TERMINAL DOMAIN CONTAINING PROTEIN"/>
    <property type="match status" value="1"/>
</dbReference>
<dbReference type="Pfam" id="PF07883">
    <property type="entry name" value="Cupin_2"/>
    <property type="match status" value="1"/>
</dbReference>
<keyword evidence="2" id="KW-0732">Signal</keyword>
<organism evidence="4 5">
    <name type="scientific">Candidatus Avisuccinivibrio stercorigallinarum</name>
    <dbReference type="NCBI Taxonomy" id="2840704"/>
    <lineage>
        <taxon>Bacteria</taxon>
        <taxon>Pseudomonadati</taxon>
        <taxon>Pseudomonadota</taxon>
        <taxon>Gammaproteobacteria</taxon>
        <taxon>Aeromonadales</taxon>
        <taxon>Succinivibrionaceae</taxon>
        <taxon>Succinivibrionaceae incertae sedis</taxon>
        <taxon>Candidatus Avisuccinivibrio</taxon>
    </lineage>
</organism>
<proteinExistence type="predicted"/>
<accession>A0A9D9DBY7</accession>
<dbReference type="EMBL" id="JADINH010000146">
    <property type="protein sequence ID" value="MBO8416102.1"/>
    <property type="molecule type" value="Genomic_DNA"/>
</dbReference>
<reference evidence="4" key="1">
    <citation type="submission" date="2020-10" db="EMBL/GenBank/DDBJ databases">
        <authorList>
            <person name="Gilroy R."/>
        </authorList>
    </citation>
    <scope>NUCLEOTIDE SEQUENCE</scope>
    <source>
        <strain evidence="4">17213</strain>
    </source>
</reference>
<sequence length="172" mass="18557">MHKARLLGSLALAAVIASGAAFAAGPQYKTAPIDTVYGQGVINPYGKFFTGTSYLQPLVGTDLGVVFNASNVTFEPCTRTYWHSHSNGQVLFVVAGEGRHQIRGQQVEIIKTGDVVIVPPGVEHWHGGGPDTWMSHVAFAPVPENNTPTWLDPVTDEEYNAPAKPHQNQQPK</sequence>
<feature type="domain" description="Cupin type-2" evidence="3">
    <location>
        <begin position="72"/>
        <end position="126"/>
    </location>
</feature>
<dbReference type="InterPro" id="IPR014710">
    <property type="entry name" value="RmlC-like_jellyroll"/>
</dbReference>
<evidence type="ECO:0000313" key="4">
    <source>
        <dbReference type="EMBL" id="MBO8416102.1"/>
    </source>
</evidence>
<gene>
    <name evidence="4" type="ORF">IAB19_06965</name>
</gene>
<reference evidence="4" key="2">
    <citation type="journal article" date="2021" name="PeerJ">
        <title>Extensive microbial diversity within the chicken gut microbiome revealed by metagenomics and culture.</title>
        <authorList>
            <person name="Gilroy R."/>
            <person name="Ravi A."/>
            <person name="Getino M."/>
            <person name="Pursley I."/>
            <person name="Horton D.L."/>
            <person name="Alikhan N.F."/>
            <person name="Baker D."/>
            <person name="Gharbi K."/>
            <person name="Hall N."/>
            <person name="Watson M."/>
            <person name="Adriaenssens E.M."/>
            <person name="Foster-Nyarko E."/>
            <person name="Jarju S."/>
            <person name="Secka A."/>
            <person name="Antonio M."/>
            <person name="Oren A."/>
            <person name="Chaudhuri R.R."/>
            <person name="La Ragione R."/>
            <person name="Hildebrand F."/>
            <person name="Pallen M.J."/>
        </authorList>
    </citation>
    <scope>NUCLEOTIDE SEQUENCE</scope>
    <source>
        <strain evidence="4">17213</strain>
    </source>
</reference>
<evidence type="ECO:0000259" key="3">
    <source>
        <dbReference type="Pfam" id="PF07883"/>
    </source>
</evidence>
<dbReference type="PANTHER" id="PTHR43698:SF1">
    <property type="entry name" value="BLL4564 PROTEIN"/>
    <property type="match status" value="1"/>
</dbReference>
<dbReference type="InterPro" id="IPR047263">
    <property type="entry name" value="HNL-like_cupin"/>
</dbReference>
<dbReference type="AlphaFoldDB" id="A0A9D9DBY7"/>
<protein>
    <submittedName>
        <fullName evidence="4">Cupin domain-containing protein</fullName>
    </submittedName>
</protein>
<evidence type="ECO:0000256" key="2">
    <source>
        <dbReference type="SAM" id="SignalP"/>
    </source>
</evidence>
<dbReference type="CDD" id="cd02233">
    <property type="entry name" value="cupin_HNL-like"/>
    <property type="match status" value="1"/>
</dbReference>
<dbReference type="SUPFAM" id="SSF51182">
    <property type="entry name" value="RmlC-like cupins"/>
    <property type="match status" value="1"/>
</dbReference>
<dbReference type="InterPro" id="IPR013096">
    <property type="entry name" value="Cupin_2"/>
</dbReference>
<dbReference type="Proteomes" id="UP000823631">
    <property type="component" value="Unassembled WGS sequence"/>
</dbReference>
<evidence type="ECO:0000313" key="5">
    <source>
        <dbReference type="Proteomes" id="UP000823631"/>
    </source>
</evidence>
<feature type="chain" id="PRO_5039261275" evidence="2">
    <location>
        <begin position="24"/>
        <end position="172"/>
    </location>
</feature>
<dbReference type="InterPro" id="IPR011051">
    <property type="entry name" value="RmlC_Cupin_sf"/>
</dbReference>
<comment type="caution">
    <text evidence="4">The sequence shown here is derived from an EMBL/GenBank/DDBJ whole genome shotgun (WGS) entry which is preliminary data.</text>
</comment>
<name>A0A9D9DBY7_9GAMM</name>